<dbReference type="Proteomes" id="UP000729402">
    <property type="component" value="Unassembled WGS sequence"/>
</dbReference>
<feature type="non-terminal residue" evidence="1">
    <location>
        <position position="1"/>
    </location>
</feature>
<dbReference type="AlphaFoldDB" id="A0A8J5VFN1"/>
<evidence type="ECO:0000313" key="2">
    <source>
        <dbReference type="Proteomes" id="UP000729402"/>
    </source>
</evidence>
<reference evidence="1" key="2">
    <citation type="submission" date="2021-02" db="EMBL/GenBank/DDBJ databases">
        <authorList>
            <person name="Kimball J.A."/>
            <person name="Haas M.W."/>
            <person name="Macchietto M."/>
            <person name="Kono T."/>
            <person name="Duquette J."/>
            <person name="Shao M."/>
        </authorList>
    </citation>
    <scope>NUCLEOTIDE SEQUENCE</scope>
    <source>
        <tissue evidence="1">Fresh leaf tissue</tissue>
    </source>
</reference>
<comment type="caution">
    <text evidence="1">The sequence shown here is derived from an EMBL/GenBank/DDBJ whole genome shotgun (WGS) entry which is preliminary data.</text>
</comment>
<reference evidence="1" key="1">
    <citation type="journal article" date="2021" name="bioRxiv">
        <title>Whole Genome Assembly and Annotation of Northern Wild Rice, Zizania palustris L., Supports a Whole Genome Duplication in the Zizania Genus.</title>
        <authorList>
            <person name="Haas M."/>
            <person name="Kono T."/>
            <person name="Macchietto M."/>
            <person name="Millas R."/>
            <person name="McGilp L."/>
            <person name="Shao M."/>
            <person name="Duquette J."/>
            <person name="Hirsch C.N."/>
            <person name="Kimball J."/>
        </authorList>
    </citation>
    <scope>NUCLEOTIDE SEQUENCE</scope>
    <source>
        <tissue evidence="1">Fresh leaf tissue</tissue>
    </source>
</reference>
<evidence type="ECO:0000313" key="1">
    <source>
        <dbReference type="EMBL" id="KAG8065025.1"/>
    </source>
</evidence>
<proteinExistence type="predicted"/>
<gene>
    <name evidence="1" type="ORF">GUJ93_ZPchr0004g40276</name>
</gene>
<accession>A0A8J5VFN1</accession>
<organism evidence="1 2">
    <name type="scientific">Zizania palustris</name>
    <name type="common">Northern wild rice</name>
    <dbReference type="NCBI Taxonomy" id="103762"/>
    <lineage>
        <taxon>Eukaryota</taxon>
        <taxon>Viridiplantae</taxon>
        <taxon>Streptophyta</taxon>
        <taxon>Embryophyta</taxon>
        <taxon>Tracheophyta</taxon>
        <taxon>Spermatophyta</taxon>
        <taxon>Magnoliopsida</taxon>
        <taxon>Liliopsida</taxon>
        <taxon>Poales</taxon>
        <taxon>Poaceae</taxon>
        <taxon>BOP clade</taxon>
        <taxon>Oryzoideae</taxon>
        <taxon>Oryzeae</taxon>
        <taxon>Zizaniinae</taxon>
        <taxon>Zizania</taxon>
    </lineage>
</organism>
<sequence>MAAHGDSTTSVNVVEACCDLCMWLSDELLKARHTSLEKCKKAKNVSSVDMASVDAAGEKHQ</sequence>
<protein>
    <submittedName>
        <fullName evidence="1">Uncharacterized protein</fullName>
    </submittedName>
</protein>
<dbReference type="EMBL" id="JAAALK010000285">
    <property type="protein sequence ID" value="KAG8065025.1"/>
    <property type="molecule type" value="Genomic_DNA"/>
</dbReference>
<name>A0A8J5VFN1_ZIZPA</name>
<keyword evidence="2" id="KW-1185">Reference proteome</keyword>